<dbReference type="EMBL" id="CACVKT020005201">
    <property type="protein sequence ID" value="CAC5393451.1"/>
    <property type="molecule type" value="Genomic_DNA"/>
</dbReference>
<evidence type="ECO:0000313" key="2">
    <source>
        <dbReference type="EMBL" id="CAC5393451.1"/>
    </source>
</evidence>
<dbReference type="OrthoDB" id="6116525at2759"/>
<reference evidence="2 3" key="1">
    <citation type="submission" date="2020-06" db="EMBL/GenBank/DDBJ databases">
        <authorList>
            <person name="Li R."/>
            <person name="Bekaert M."/>
        </authorList>
    </citation>
    <scope>NUCLEOTIDE SEQUENCE [LARGE SCALE GENOMIC DNA]</scope>
    <source>
        <strain evidence="3">wild</strain>
    </source>
</reference>
<evidence type="ECO:0000256" key="1">
    <source>
        <dbReference type="SAM" id="MobiDB-lite"/>
    </source>
</evidence>
<gene>
    <name evidence="2" type="ORF">MCOR_28315</name>
</gene>
<proteinExistence type="predicted"/>
<sequence length="611" mass="69881">MHARYLEDISSSDDYSETDFDLLLLFSRHVKADIDLKLLVKGYKETLNTMLRQMYGERTGNPSESDKEEIDLDGEKSSDILRAFYDIGWGIHLLAESDVSNIIQAIRWKSDDFQSFYNEDTTLKNYKLETDFFKIEAKDPNDKENFPKNSSGMITVMALLPNDINYSCLQLKAYIKVGQTWNFVEASLKEKSVTFQTVKIDAFCIVSNPIKEQVHISPDGCKYVSKTDKRIQIEFPPGTVEKEDLICLHVVPVDKQILRRKYEERSKKGEAILAISDCLYTTGDKHLKKKVQVKLPLNDIGKSNKSDEDYVCRLFRQNTNGEFTLTDTVVNVDENNTAVFETDKISGTSVSMIGKEELKKGPVVISGNIEEMHGFKSICKVVFFVSDVTSVGLTVLLACIEKSKMQAFRHICEEMGFHLYKNWTSKDLVFKPQNKINITLKGCFSLPRFSTRKRLDLTFLPYSSENFTRFEVEIKPKIDQDVYGILLLTKDQEIVDEIMFNTQRTKEYSHGSSFKGKKKPDQKTGLPVKKTVSRGKSFVNRKPTSSICQYSENDFLTEKGVLAVAKVLNAEKIFETVLHLDMKRVQIDQICEKIPNSSRQSFELLQTALDQ</sequence>
<feature type="region of interest" description="Disordered" evidence="1">
    <location>
        <begin position="509"/>
        <end position="528"/>
    </location>
</feature>
<keyword evidence="3" id="KW-1185">Reference proteome</keyword>
<dbReference type="Proteomes" id="UP000507470">
    <property type="component" value="Unassembled WGS sequence"/>
</dbReference>
<dbReference type="Gene3D" id="2.60.220.30">
    <property type="match status" value="1"/>
</dbReference>
<accession>A0A6J8CCZ2</accession>
<evidence type="ECO:0000313" key="3">
    <source>
        <dbReference type="Proteomes" id="UP000507470"/>
    </source>
</evidence>
<dbReference type="AlphaFoldDB" id="A0A6J8CCZ2"/>
<name>A0A6J8CCZ2_MYTCO</name>
<protein>
    <submittedName>
        <fullName evidence="2">MXD</fullName>
    </submittedName>
</protein>
<organism evidence="2 3">
    <name type="scientific">Mytilus coruscus</name>
    <name type="common">Sea mussel</name>
    <dbReference type="NCBI Taxonomy" id="42192"/>
    <lineage>
        <taxon>Eukaryota</taxon>
        <taxon>Metazoa</taxon>
        <taxon>Spiralia</taxon>
        <taxon>Lophotrochozoa</taxon>
        <taxon>Mollusca</taxon>
        <taxon>Bivalvia</taxon>
        <taxon>Autobranchia</taxon>
        <taxon>Pteriomorphia</taxon>
        <taxon>Mytilida</taxon>
        <taxon>Mytiloidea</taxon>
        <taxon>Mytilidae</taxon>
        <taxon>Mytilinae</taxon>
        <taxon>Mytilus</taxon>
    </lineage>
</organism>